<keyword evidence="1" id="KW-0472">Membrane</keyword>
<dbReference type="RefSeq" id="WP_013171232.1">
    <property type="nucleotide sequence ID" value="NC_014219.1"/>
</dbReference>
<dbReference type="KEGG" id="bse:Bsel_0261"/>
<dbReference type="EMBL" id="CP001791">
    <property type="protein sequence ID" value="ADH97803.1"/>
    <property type="molecule type" value="Genomic_DNA"/>
</dbReference>
<evidence type="ECO:0000256" key="1">
    <source>
        <dbReference type="SAM" id="Phobius"/>
    </source>
</evidence>
<feature type="transmembrane region" description="Helical" evidence="1">
    <location>
        <begin position="48"/>
        <end position="66"/>
    </location>
</feature>
<organism evidence="2 3">
    <name type="scientific">Bacillus selenitireducens (strain ATCC 700615 / DSM 15326 / MLS10)</name>
    <dbReference type="NCBI Taxonomy" id="439292"/>
    <lineage>
        <taxon>Bacteria</taxon>
        <taxon>Bacillati</taxon>
        <taxon>Bacillota</taxon>
        <taxon>Bacilli</taxon>
        <taxon>Bacillales</taxon>
        <taxon>Bacillaceae</taxon>
        <taxon>Salisediminibacterium</taxon>
    </lineage>
</organism>
<dbReference type="HOGENOM" id="CLU_2258088_0_0_9"/>
<keyword evidence="1" id="KW-1133">Transmembrane helix</keyword>
<dbReference type="NCBIfam" id="TIGR04104">
    <property type="entry name" value="cxxc_20_cxxc"/>
    <property type="match status" value="1"/>
</dbReference>
<sequence>MTPTLPTCASCASALTWKEALFMQRFLQNHNRCPRCGAVQYIKTRKPALFVTVIMAVSPLTVNLFTEVTIPLAIVLYTILIPLLVTVSPFTYELSDDDPLMKS</sequence>
<evidence type="ECO:0008006" key="4">
    <source>
        <dbReference type="Google" id="ProtNLM"/>
    </source>
</evidence>
<dbReference type="STRING" id="439292.Bsel_0261"/>
<evidence type="ECO:0000313" key="2">
    <source>
        <dbReference type="EMBL" id="ADH97803.1"/>
    </source>
</evidence>
<proteinExistence type="predicted"/>
<dbReference type="AlphaFoldDB" id="D6XWG1"/>
<keyword evidence="1" id="KW-0812">Transmembrane</keyword>
<dbReference type="InterPro" id="IPR026369">
    <property type="entry name" value="CxxC_20_CxxC"/>
</dbReference>
<accession>D6XWG1</accession>
<evidence type="ECO:0000313" key="3">
    <source>
        <dbReference type="Proteomes" id="UP000000271"/>
    </source>
</evidence>
<dbReference type="Proteomes" id="UP000000271">
    <property type="component" value="Chromosome"/>
</dbReference>
<keyword evidence="3" id="KW-1185">Reference proteome</keyword>
<feature type="transmembrane region" description="Helical" evidence="1">
    <location>
        <begin position="72"/>
        <end position="92"/>
    </location>
</feature>
<reference evidence="2" key="1">
    <citation type="submission" date="2009-10" db="EMBL/GenBank/DDBJ databases">
        <title>Complete sequence of Bacillus selenitireducens MLS10.</title>
        <authorList>
            <consortium name="US DOE Joint Genome Institute"/>
            <person name="Lucas S."/>
            <person name="Copeland A."/>
            <person name="Lapidus A."/>
            <person name="Glavina del Rio T."/>
            <person name="Dalin E."/>
            <person name="Tice H."/>
            <person name="Bruce D."/>
            <person name="Goodwin L."/>
            <person name="Pitluck S."/>
            <person name="Sims D."/>
            <person name="Brettin T."/>
            <person name="Detter J.C."/>
            <person name="Han C."/>
            <person name="Larimer F."/>
            <person name="Land M."/>
            <person name="Hauser L."/>
            <person name="Kyrpides N."/>
            <person name="Ovchinnikova G."/>
            <person name="Stolz J."/>
        </authorList>
    </citation>
    <scope>NUCLEOTIDE SEQUENCE [LARGE SCALE GENOMIC DNA]</scope>
    <source>
        <strain evidence="2">MLS10</strain>
    </source>
</reference>
<name>D6XWG1_BACIE</name>
<gene>
    <name evidence="2" type="ordered locus">Bsel_0261</name>
</gene>
<protein>
    <recommendedName>
        <fullName evidence="4">Cxxc_20_cxxc protein</fullName>
    </recommendedName>
</protein>